<protein>
    <submittedName>
        <fullName evidence="6">ABC transporter ATP-binding protein</fullName>
    </submittedName>
</protein>
<evidence type="ECO:0000259" key="5">
    <source>
        <dbReference type="PROSITE" id="PS50893"/>
    </source>
</evidence>
<keyword evidence="2" id="KW-0547">Nucleotide-binding</keyword>
<organism evidence="6 7">
    <name type="scientific">Mariprofundus erugo</name>
    <dbReference type="NCBI Taxonomy" id="2528639"/>
    <lineage>
        <taxon>Bacteria</taxon>
        <taxon>Pseudomonadati</taxon>
        <taxon>Pseudomonadota</taxon>
        <taxon>Candidatius Mariprofundia</taxon>
        <taxon>Mariprofundales</taxon>
        <taxon>Mariprofundaceae</taxon>
        <taxon>Mariprofundus</taxon>
    </lineage>
</organism>
<dbReference type="InterPro" id="IPR015854">
    <property type="entry name" value="ABC_transpr_LolD-like"/>
</dbReference>
<dbReference type="InterPro" id="IPR003593">
    <property type="entry name" value="AAA+_ATPase"/>
</dbReference>
<dbReference type="Proteomes" id="UP000306585">
    <property type="component" value="Unassembled WGS sequence"/>
</dbReference>
<evidence type="ECO:0000256" key="2">
    <source>
        <dbReference type="ARBA" id="ARBA00022741"/>
    </source>
</evidence>
<reference evidence="6 7" key="1">
    <citation type="journal article" date="2019" name="Appl. Environ. Microbiol.">
        <title>Environmental Evidence and Genomic Insight of Iron-oxidizing Bacteria Preference Towards More Corrosion Resistant Stainless Steel at Higher Salinities.</title>
        <authorList>
            <person name="Garrison C.E."/>
            <person name="Price K.A."/>
            <person name="Field E.K."/>
        </authorList>
    </citation>
    <scope>NUCLEOTIDE SEQUENCE [LARGE SCALE GENOMIC DNA]</scope>
    <source>
        <strain evidence="6 7">P3</strain>
    </source>
</reference>
<name>A0A5R9GW92_9PROT</name>
<dbReference type="InterPro" id="IPR003439">
    <property type="entry name" value="ABC_transporter-like_ATP-bd"/>
</dbReference>
<gene>
    <name evidence="6" type="ORF">FEF65_07975</name>
</gene>
<dbReference type="PROSITE" id="PS50893">
    <property type="entry name" value="ABC_TRANSPORTER_2"/>
    <property type="match status" value="1"/>
</dbReference>
<sequence length="229" mass="24666">MADILIQAAALHKSYASGDAVVKALDGVDLVVERGAFVVLSGRSGSGKTTLLNMFGALDRPDCGTLTLAGQDLLAMSAAERARFRLRHLGFVFQAYNLIRVLNARENVAYVLQLQGMDKKQRFASADRWLAAVGLAGFEQRRPDQMSGGQQQRVAVARALAAAPDLILADEPTANLDSHNGESLIALMERLNREEGTTFVIASHDPTVIAAARTLVTMQDGRIEAVNHL</sequence>
<dbReference type="GO" id="GO:0016887">
    <property type="term" value="F:ATP hydrolysis activity"/>
    <property type="evidence" value="ECO:0007669"/>
    <property type="project" value="InterPro"/>
</dbReference>
<dbReference type="GO" id="GO:0098796">
    <property type="term" value="C:membrane protein complex"/>
    <property type="evidence" value="ECO:0007669"/>
    <property type="project" value="UniProtKB-ARBA"/>
</dbReference>
<dbReference type="PANTHER" id="PTHR24220">
    <property type="entry name" value="IMPORT ATP-BINDING PROTEIN"/>
    <property type="match status" value="1"/>
</dbReference>
<keyword evidence="1" id="KW-0813">Transport</keyword>
<dbReference type="PROSITE" id="PS00211">
    <property type="entry name" value="ABC_TRANSPORTER_1"/>
    <property type="match status" value="1"/>
</dbReference>
<dbReference type="FunFam" id="3.40.50.300:FF:000032">
    <property type="entry name" value="Export ABC transporter ATP-binding protein"/>
    <property type="match status" value="1"/>
</dbReference>
<evidence type="ECO:0000256" key="4">
    <source>
        <dbReference type="ARBA" id="ARBA00038388"/>
    </source>
</evidence>
<accession>A0A5R9GW92</accession>
<keyword evidence="7" id="KW-1185">Reference proteome</keyword>
<evidence type="ECO:0000256" key="3">
    <source>
        <dbReference type="ARBA" id="ARBA00022840"/>
    </source>
</evidence>
<evidence type="ECO:0000313" key="7">
    <source>
        <dbReference type="Proteomes" id="UP000306585"/>
    </source>
</evidence>
<dbReference type="OrthoDB" id="9766351at2"/>
<dbReference type="SUPFAM" id="SSF52540">
    <property type="entry name" value="P-loop containing nucleoside triphosphate hydrolases"/>
    <property type="match status" value="1"/>
</dbReference>
<dbReference type="EMBL" id="VBRY01000006">
    <property type="protein sequence ID" value="TLS67354.1"/>
    <property type="molecule type" value="Genomic_DNA"/>
</dbReference>
<dbReference type="AlphaFoldDB" id="A0A5R9GW92"/>
<proteinExistence type="inferred from homology"/>
<dbReference type="SMART" id="SM00382">
    <property type="entry name" value="AAA"/>
    <property type="match status" value="1"/>
</dbReference>
<dbReference type="GO" id="GO:0022857">
    <property type="term" value="F:transmembrane transporter activity"/>
    <property type="evidence" value="ECO:0007669"/>
    <property type="project" value="UniProtKB-ARBA"/>
</dbReference>
<dbReference type="InterPro" id="IPR017911">
    <property type="entry name" value="MacB-like_ATP-bd"/>
</dbReference>
<dbReference type="GO" id="GO:0005524">
    <property type="term" value="F:ATP binding"/>
    <property type="evidence" value="ECO:0007669"/>
    <property type="project" value="UniProtKB-KW"/>
</dbReference>
<dbReference type="InterPro" id="IPR017871">
    <property type="entry name" value="ABC_transporter-like_CS"/>
</dbReference>
<evidence type="ECO:0000313" key="6">
    <source>
        <dbReference type="EMBL" id="TLS67354.1"/>
    </source>
</evidence>
<dbReference type="RefSeq" id="WP_138239270.1">
    <property type="nucleotide sequence ID" value="NZ_VBRY01000006.1"/>
</dbReference>
<comment type="caution">
    <text evidence="6">The sequence shown here is derived from an EMBL/GenBank/DDBJ whole genome shotgun (WGS) entry which is preliminary data.</text>
</comment>
<keyword evidence="3 6" id="KW-0067">ATP-binding</keyword>
<dbReference type="InterPro" id="IPR027417">
    <property type="entry name" value="P-loop_NTPase"/>
</dbReference>
<feature type="domain" description="ABC transporter" evidence="5">
    <location>
        <begin position="6"/>
        <end position="229"/>
    </location>
</feature>
<evidence type="ECO:0000256" key="1">
    <source>
        <dbReference type="ARBA" id="ARBA00022448"/>
    </source>
</evidence>
<dbReference type="GO" id="GO:0005886">
    <property type="term" value="C:plasma membrane"/>
    <property type="evidence" value="ECO:0007669"/>
    <property type="project" value="TreeGrafter"/>
</dbReference>
<dbReference type="Pfam" id="PF00005">
    <property type="entry name" value="ABC_tran"/>
    <property type="match status" value="1"/>
</dbReference>
<dbReference type="CDD" id="cd03255">
    <property type="entry name" value="ABC_MJ0796_LolCDE_FtsE"/>
    <property type="match status" value="1"/>
</dbReference>
<dbReference type="Gene3D" id="3.40.50.300">
    <property type="entry name" value="P-loop containing nucleotide triphosphate hydrolases"/>
    <property type="match status" value="1"/>
</dbReference>
<comment type="similarity">
    <text evidence="4">Belongs to the ABC transporter superfamily. Macrolide exporter (TC 3.A.1.122) family.</text>
</comment>